<proteinExistence type="predicted"/>
<dbReference type="PROSITE" id="PS51375">
    <property type="entry name" value="PPR"/>
    <property type="match status" value="3"/>
</dbReference>
<gene>
    <name evidence="3" type="ORF">J5N97_009896</name>
</gene>
<dbReference type="OrthoDB" id="1909720at2759"/>
<evidence type="ECO:0000313" key="3">
    <source>
        <dbReference type="EMBL" id="KAJ0981641.1"/>
    </source>
</evidence>
<accession>A0A9D5CY19</accession>
<keyword evidence="1" id="KW-0677">Repeat</keyword>
<dbReference type="PANTHER" id="PTHR47926">
    <property type="entry name" value="PENTATRICOPEPTIDE REPEAT-CONTAINING PROTEIN"/>
    <property type="match status" value="1"/>
</dbReference>
<dbReference type="PANTHER" id="PTHR47926:SF359">
    <property type="entry name" value="PENTACOTRIPEPTIDE-REPEAT REGION OF PRORP DOMAIN-CONTAINING PROTEIN"/>
    <property type="match status" value="1"/>
</dbReference>
<feature type="repeat" description="PPR" evidence="2">
    <location>
        <begin position="187"/>
        <end position="221"/>
    </location>
</feature>
<protein>
    <recommendedName>
        <fullName evidence="5">Pentatricopeptide repeat-containing protein</fullName>
    </recommendedName>
</protein>
<dbReference type="Pfam" id="PF13041">
    <property type="entry name" value="PPR_2"/>
    <property type="match status" value="2"/>
</dbReference>
<dbReference type="InterPro" id="IPR002885">
    <property type="entry name" value="PPR_rpt"/>
</dbReference>
<feature type="repeat" description="PPR" evidence="2">
    <location>
        <begin position="392"/>
        <end position="426"/>
    </location>
</feature>
<dbReference type="Proteomes" id="UP001085076">
    <property type="component" value="Miscellaneous, Linkage group lg02"/>
</dbReference>
<comment type="caution">
    <text evidence="3">The sequence shown here is derived from an EMBL/GenBank/DDBJ whole genome shotgun (WGS) entry which is preliminary data.</text>
</comment>
<evidence type="ECO:0000313" key="4">
    <source>
        <dbReference type="Proteomes" id="UP001085076"/>
    </source>
</evidence>
<name>A0A9D5CY19_9LILI</name>
<organism evidence="3 4">
    <name type="scientific">Dioscorea zingiberensis</name>
    <dbReference type="NCBI Taxonomy" id="325984"/>
    <lineage>
        <taxon>Eukaryota</taxon>
        <taxon>Viridiplantae</taxon>
        <taxon>Streptophyta</taxon>
        <taxon>Embryophyta</taxon>
        <taxon>Tracheophyta</taxon>
        <taxon>Spermatophyta</taxon>
        <taxon>Magnoliopsida</taxon>
        <taxon>Liliopsida</taxon>
        <taxon>Dioscoreales</taxon>
        <taxon>Dioscoreaceae</taxon>
        <taxon>Dioscorea</taxon>
    </lineage>
</organism>
<reference evidence="3" key="1">
    <citation type="submission" date="2021-03" db="EMBL/GenBank/DDBJ databases">
        <authorList>
            <person name="Li Z."/>
            <person name="Yang C."/>
        </authorList>
    </citation>
    <scope>NUCLEOTIDE SEQUENCE</scope>
    <source>
        <strain evidence="3">Dzin_1.0</strain>
        <tissue evidence="3">Leaf</tissue>
    </source>
</reference>
<dbReference type="Pfam" id="PF01535">
    <property type="entry name" value="PPR"/>
    <property type="match status" value="2"/>
</dbReference>
<dbReference type="AlphaFoldDB" id="A0A9D5CY19"/>
<keyword evidence="4" id="KW-1185">Reference proteome</keyword>
<dbReference type="FunFam" id="1.25.40.10:FF:000412">
    <property type="entry name" value="Putative pentatricopeptide repeat-containing protein"/>
    <property type="match status" value="1"/>
</dbReference>
<dbReference type="Gene3D" id="1.25.40.10">
    <property type="entry name" value="Tetratricopeptide repeat domain"/>
    <property type="match status" value="3"/>
</dbReference>
<reference evidence="3" key="2">
    <citation type="journal article" date="2022" name="Hortic Res">
        <title>The genome of Dioscorea zingiberensis sheds light on the biosynthesis, origin and evolution of the medicinally important diosgenin saponins.</title>
        <authorList>
            <person name="Li Y."/>
            <person name="Tan C."/>
            <person name="Li Z."/>
            <person name="Guo J."/>
            <person name="Li S."/>
            <person name="Chen X."/>
            <person name="Wang C."/>
            <person name="Dai X."/>
            <person name="Yang H."/>
            <person name="Song W."/>
            <person name="Hou L."/>
            <person name="Xu J."/>
            <person name="Tong Z."/>
            <person name="Xu A."/>
            <person name="Yuan X."/>
            <person name="Wang W."/>
            <person name="Yang Q."/>
            <person name="Chen L."/>
            <person name="Sun Z."/>
            <person name="Wang K."/>
            <person name="Pan B."/>
            <person name="Chen J."/>
            <person name="Bao Y."/>
            <person name="Liu F."/>
            <person name="Qi X."/>
            <person name="Gang D.R."/>
            <person name="Wen J."/>
            <person name="Li J."/>
        </authorList>
    </citation>
    <scope>NUCLEOTIDE SEQUENCE</scope>
    <source>
        <strain evidence="3">Dzin_1.0</strain>
    </source>
</reference>
<evidence type="ECO:0000256" key="2">
    <source>
        <dbReference type="PROSITE-ProRule" id="PRU00708"/>
    </source>
</evidence>
<feature type="repeat" description="PPR" evidence="2">
    <location>
        <begin position="290"/>
        <end position="324"/>
    </location>
</feature>
<evidence type="ECO:0008006" key="5">
    <source>
        <dbReference type="Google" id="ProtNLM"/>
    </source>
</evidence>
<dbReference type="Pfam" id="PF20431">
    <property type="entry name" value="E_motif"/>
    <property type="match status" value="1"/>
</dbReference>
<evidence type="ECO:0000256" key="1">
    <source>
        <dbReference type="ARBA" id="ARBA00022737"/>
    </source>
</evidence>
<sequence>MMFRNVYRSSKNVWDPTVSLILDHPILLLLEKCSSNEQHFKQILAQMARHHLLTQTFPMSRLIHFSAISHPQLLNHALLLFNHFTPNPNLFIFNTMISALSFSLSQSVDLYKSMLHLCVFPDEHTLLSLFKASRKDLSLGKQIHAQVIINGFSLHAYLQNSIIKMYLENGETCVVKKLMVQCGSKKDIVLFNIMMSCHVKKGCFSEALEVFDELMGSGVEPDQYTIVTLLVCCGQLKQALVGKSVHGWVVKRMGYRGWSLVLCNALLDMYAKCEEMASAMKVFDRVGEKDSVSWNIMIMGFANVGEFDLACKAFEEMPKRDLVSWNSLLSGYAQKGNCKRVIDLFHFMLSQNDVKPDKVTAVTLIGAAAQMGALDQGRGVHGWVSKLYGISDAFVGSALIDMYCKCGNIERACVVFEMLSARDITVWTAMISGRLIEAINVIKLMPVKPSSSIWGSILNAAKVCGNMKLAECALKELVKLEPEEEGGYVLLSNVYAACWRWSDSGKIREVMESKGVKKWYKEKYTLKVMNVISRNFVLNSLAWKGATLPVG</sequence>
<dbReference type="GO" id="GO:0003723">
    <property type="term" value="F:RNA binding"/>
    <property type="evidence" value="ECO:0007669"/>
    <property type="project" value="InterPro"/>
</dbReference>
<dbReference type="NCBIfam" id="TIGR00756">
    <property type="entry name" value="PPR"/>
    <property type="match status" value="4"/>
</dbReference>
<dbReference type="InterPro" id="IPR046960">
    <property type="entry name" value="PPR_At4g14850-like_plant"/>
</dbReference>
<dbReference type="InterPro" id="IPR046848">
    <property type="entry name" value="E_motif"/>
</dbReference>
<dbReference type="EMBL" id="JAGGNH010000002">
    <property type="protein sequence ID" value="KAJ0981641.1"/>
    <property type="molecule type" value="Genomic_DNA"/>
</dbReference>
<dbReference type="InterPro" id="IPR011990">
    <property type="entry name" value="TPR-like_helical_dom_sf"/>
</dbReference>
<dbReference type="GO" id="GO:0009451">
    <property type="term" value="P:RNA modification"/>
    <property type="evidence" value="ECO:0007669"/>
    <property type="project" value="InterPro"/>
</dbReference>